<reference evidence="14" key="1">
    <citation type="journal article" date="2020" name="bioRxiv">
        <title>A rank-normalized archaeal taxonomy based on genome phylogeny resolves widespread incomplete and uneven classifications.</title>
        <authorList>
            <person name="Rinke C."/>
            <person name="Chuvochina M."/>
            <person name="Mussig A.J."/>
            <person name="Chaumeil P.-A."/>
            <person name="Waite D.W."/>
            <person name="Whitman W.B."/>
            <person name="Parks D.H."/>
            <person name="Hugenholtz P."/>
        </authorList>
    </citation>
    <scope>NUCLEOTIDE SEQUENCE [LARGE SCALE GENOMIC DNA]</scope>
</reference>
<dbReference type="FunFam" id="3.40.50.720:FF:000001">
    <property type="entry name" value="Glyceraldehyde-3-phosphate dehydrogenase"/>
    <property type="match status" value="1"/>
</dbReference>
<dbReference type="InterPro" id="IPR020829">
    <property type="entry name" value="GlycerAld_3-P_DH_cat"/>
</dbReference>
<dbReference type="InterPro" id="IPR020831">
    <property type="entry name" value="GlycerAld/Erythrose_P_DH"/>
</dbReference>
<feature type="active site" description="Nucleophile" evidence="7">
    <location>
        <position position="150"/>
    </location>
</feature>
<dbReference type="InterPro" id="IPR020828">
    <property type="entry name" value="GlycerAld_3-P_DH_NAD(P)-bd"/>
</dbReference>
<feature type="binding site" evidence="9">
    <location>
        <position position="119"/>
    </location>
    <ligand>
        <name>NAD(+)</name>
        <dbReference type="ChEBI" id="CHEBI:57540"/>
    </ligand>
</feature>
<dbReference type="GO" id="GO:0051287">
    <property type="term" value="F:NAD binding"/>
    <property type="evidence" value="ECO:0007669"/>
    <property type="project" value="InterPro"/>
</dbReference>
<evidence type="ECO:0000256" key="4">
    <source>
        <dbReference type="ARBA" id="ARBA00023002"/>
    </source>
</evidence>
<dbReference type="SMART" id="SM00846">
    <property type="entry name" value="Gp_dh_N"/>
    <property type="match status" value="1"/>
</dbReference>
<dbReference type="FunFam" id="3.30.360.10:FF:000002">
    <property type="entry name" value="Glyceraldehyde-3-phosphate dehydrogenase"/>
    <property type="match status" value="1"/>
</dbReference>
<proteinExistence type="inferred from homology"/>
<keyword evidence="9" id="KW-0547">Nucleotide-binding</keyword>
<accession>A0A7J4IZ56</accession>
<feature type="binding site" evidence="9">
    <location>
        <position position="313"/>
    </location>
    <ligand>
        <name>NAD(+)</name>
        <dbReference type="ChEBI" id="CHEBI:57540"/>
    </ligand>
</feature>
<evidence type="ECO:0000259" key="12">
    <source>
        <dbReference type="SMART" id="SM00846"/>
    </source>
</evidence>
<protein>
    <recommendedName>
        <fullName evidence="2">glyceraldehyde-3-phosphate dehydrogenase (NAD(P)(+)) (phosphorylating)</fullName>
        <ecNumber evidence="2">1.2.1.59</ecNumber>
    </recommendedName>
</protein>
<evidence type="ECO:0000256" key="5">
    <source>
        <dbReference type="ARBA" id="ARBA00048067"/>
    </source>
</evidence>
<evidence type="ECO:0000256" key="11">
    <source>
        <dbReference type="RuleBase" id="RU000397"/>
    </source>
</evidence>
<evidence type="ECO:0000313" key="13">
    <source>
        <dbReference type="EMBL" id="HIH09077.1"/>
    </source>
</evidence>
<feature type="binding site" evidence="8">
    <location>
        <position position="180"/>
    </location>
    <ligand>
        <name>D-glyceraldehyde 3-phosphate</name>
        <dbReference type="ChEBI" id="CHEBI:59776"/>
    </ligand>
</feature>
<dbReference type="SUPFAM" id="SSF55347">
    <property type="entry name" value="Glyceraldehyde-3-phosphate dehydrogenase-like, C-terminal domain"/>
    <property type="match status" value="1"/>
</dbReference>
<feature type="binding site" evidence="8">
    <location>
        <position position="231"/>
    </location>
    <ligand>
        <name>D-glyceraldehyde 3-phosphate</name>
        <dbReference type="ChEBI" id="CHEBI:59776"/>
    </ligand>
</feature>
<evidence type="ECO:0000256" key="8">
    <source>
        <dbReference type="PIRSR" id="PIRSR000149-2"/>
    </source>
</evidence>
<dbReference type="GO" id="GO:0050661">
    <property type="term" value="F:NADP binding"/>
    <property type="evidence" value="ECO:0007669"/>
    <property type="project" value="InterPro"/>
</dbReference>
<feature type="domain" description="Glyceraldehyde 3-phosphate dehydrogenase NAD(P) binding" evidence="12">
    <location>
        <begin position="2"/>
        <end position="150"/>
    </location>
</feature>
<dbReference type="PANTHER" id="PTHR43148">
    <property type="entry name" value="GLYCERALDEHYDE-3-PHOSPHATE DEHYDROGENASE 2"/>
    <property type="match status" value="1"/>
</dbReference>
<evidence type="ECO:0000256" key="10">
    <source>
        <dbReference type="PIRSR" id="PIRSR000149-4"/>
    </source>
</evidence>
<dbReference type="AlphaFoldDB" id="A0A7J4IZ56"/>
<evidence type="ECO:0000256" key="7">
    <source>
        <dbReference type="PIRSR" id="PIRSR000149-1"/>
    </source>
</evidence>
<comment type="caution">
    <text evidence="13">The sequence shown here is derived from an EMBL/GenBank/DDBJ whole genome shotgun (WGS) entry which is preliminary data.</text>
</comment>
<dbReference type="Pfam" id="PF02800">
    <property type="entry name" value="Gp_dh_C"/>
    <property type="match status" value="1"/>
</dbReference>
<dbReference type="Proteomes" id="UP000565078">
    <property type="component" value="Unassembled WGS sequence"/>
</dbReference>
<feature type="binding site" evidence="9">
    <location>
        <begin position="11"/>
        <end position="12"/>
    </location>
    <ligand>
        <name>NAD(+)</name>
        <dbReference type="ChEBI" id="CHEBI:57540"/>
    </ligand>
</feature>
<dbReference type="PRINTS" id="PR00078">
    <property type="entry name" value="G3PDHDRGNASE"/>
</dbReference>
<dbReference type="EMBL" id="DUGC01000004">
    <property type="protein sequence ID" value="HIH09077.1"/>
    <property type="molecule type" value="Genomic_DNA"/>
</dbReference>
<dbReference type="CDD" id="cd05214">
    <property type="entry name" value="GAPDH_I_N"/>
    <property type="match status" value="1"/>
</dbReference>
<evidence type="ECO:0000256" key="3">
    <source>
        <dbReference type="ARBA" id="ARBA00022857"/>
    </source>
</evidence>
<dbReference type="PROSITE" id="PS00071">
    <property type="entry name" value="GAPDH"/>
    <property type="match status" value="1"/>
</dbReference>
<dbReference type="PIRSF" id="PIRSF000149">
    <property type="entry name" value="GAP_DH"/>
    <property type="match status" value="1"/>
</dbReference>
<keyword evidence="9" id="KW-0520">NAD</keyword>
<dbReference type="Gene3D" id="3.40.50.720">
    <property type="entry name" value="NAD(P)-binding Rossmann-like Domain"/>
    <property type="match status" value="1"/>
</dbReference>
<feature type="binding site" evidence="8">
    <location>
        <begin position="149"/>
        <end position="151"/>
    </location>
    <ligand>
        <name>D-glyceraldehyde 3-phosphate</name>
        <dbReference type="ChEBI" id="CHEBI:59776"/>
    </ligand>
</feature>
<comment type="catalytic activity">
    <reaction evidence="6">
        <text>D-glyceraldehyde 3-phosphate + phosphate + NAD(+) = (2R)-3-phospho-glyceroyl phosphate + NADH + H(+)</text>
        <dbReference type="Rhea" id="RHEA:10300"/>
        <dbReference type="ChEBI" id="CHEBI:15378"/>
        <dbReference type="ChEBI" id="CHEBI:43474"/>
        <dbReference type="ChEBI" id="CHEBI:57540"/>
        <dbReference type="ChEBI" id="CHEBI:57604"/>
        <dbReference type="ChEBI" id="CHEBI:57945"/>
        <dbReference type="ChEBI" id="CHEBI:59776"/>
        <dbReference type="EC" id="1.2.1.59"/>
    </reaction>
</comment>
<dbReference type="InterPro" id="IPR006424">
    <property type="entry name" value="Glyceraldehyde-3-P_DH_1"/>
</dbReference>
<evidence type="ECO:0000256" key="9">
    <source>
        <dbReference type="PIRSR" id="PIRSR000149-3"/>
    </source>
</evidence>
<dbReference type="CDD" id="cd18126">
    <property type="entry name" value="GAPDH_I_C"/>
    <property type="match status" value="1"/>
</dbReference>
<sequence>MVRVAINGFGRIGRLVLRCGIGEKNIEWVINHPQGIESAKHLLKYDSVYGKFDGEIRSDGDTLIAAGKRVKVISVRDKPEKLPWKELRVDVVIESTGVFRGKDDAGGHIRAGAAKVIISAPAKGDIESYVLGVNTGNLGKSADVIDNASCTTNCLMPVLKVLNDKFKIKRGFMTTIHAYTSDQNLVDGTHDDPRRARSAALNIIPTKTGASEAAAKVIPGLKGKIDGKAIRVPVPVGSLIDVTAEVEKATSAEEINAEMKKASEGSLKGILEYSEDPLVSSDIIGNKHSSVFDSKLTKVIGGNLVQVVAWYDNEMGYSQRIVDVIKTLKM</sequence>
<evidence type="ECO:0000256" key="6">
    <source>
        <dbReference type="ARBA" id="ARBA00048853"/>
    </source>
</evidence>
<dbReference type="InterPro" id="IPR036291">
    <property type="entry name" value="NAD(P)-bd_dom_sf"/>
</dbReference>
<dbReference type="InterPro" id="IPR020830">
    <property type="entry name" value="GlycerAld_3-P_DH_AS"/>
</dbReference>
<comment type="catalytic activity">
    <reaction evidence="5">
        <text>D-glyceraldehyde 3-phosphate + phosphate + NADP(+) = (2R)-3-phospho-glyceroyl phosphate + NADPH + H(+)</text>
        <dbReference type="Rhea" id="RHEA:10296"/>
        <dbReference type="ChEBI" id="CHEBI:15378"/>
        <dbReference type="ChEBI" id="CHEBI:43474"/>
        <dbReference type="ChEBI" id="CHEBI:57604"/>
        <dbReference type="ChEBI" id="CHEBI:57783"/>
        <dbReference type="ChEBI" id="CHEBI:58349"/>
        <dbReference type="ChEBI" id="CHEBI:59776"/>
        <dbReference type="EC" id="1.2.1.59"/>
    </reaction>
</comment>
<feature type="site" description="Activates thiol group during catalysis" evidence="10">
    <location>
        <position position="177"/>
    </location>
</feature>
<dbReference type="NCBIfam" id="TIGR01534">
    <property type="entry name" value="GAPDH-I"/>
    <property type="match status" value="1"/>
</dbReference>
<evidence type="ECO:0000256" key="1">
    <source>
        <dbReference type="ARBA" id="ARBA00007406"/>
    </source>
</evidence>
<feature type="binding site" evidence="8">
    <location>
        <begin position="208"/>
        <end position="209"/>
    </location>
    <ligand>
        <name>D-glyceraldehyde 3-phosphate</name>
        <dbReference type="ChEBI" id="CHEBI:59776"/>
    </ligand>
</feature>
<dbReference type="GO" id="GO:0006006">
    <property type="term" value="P:glucose metabolic process"/>
    <property type="evidence" value="ECO:0007669"/>
    <property type="project" value="InterPro"/>
</dbReference>
<organism evidence="13 14">
    <name type="scientific">Candidatus Iainarchaeum sp</name>
    <dbReference type="NCBI Taxonomy" id="3101447"/>
    <lineage>
        <taxon>Archaea</taxon>
        <taxon>Candidatus Iainarchaeota</taxon>
        <taxon>Candidatus Iainarchaeia</taxon>
        <taxon>Candidatus Iainarchaeales</taxon>
        <taxon>Candidatus Iainarchaeaceae</taxon>
        <taxon>Candidatus Iainarchaeum</taxon>
    </lineage>
</organism>
<comment type="similarity">
    <text evidence="1 11">Belongs to the glyceraldehyde-3-phosphate dehydrogenase family.</text>
</comment>
<dbReference type="Pfam" id="PF00044">
    <property type="entry name" value="Gp_dh_N"/>
    <property type="match status" value="1"/>
</dbReference>
<evidence type="ECO:0000256" key="2">
    <source>
        <dbReference type="ARBA" id="ARBA00013024"/>
    </source>
</evidence>
<keyword evidence="4" id="KW-0560">Oxidoreductase</keyword>
<keyword evidence="3" id="KW-0521">NADP</keyword>
<dbReference type="Gene3D" id="3.30.360.10">
    <property type="entry name" value="Dihydrodipicolinate Reductase, domain 2"/>
    <property type="match status" value="1"/>
</dbReference>
<dbReference type="SUPFAM" id="SSF51735">
    <property type="entry name" value="NAD(P)-binding Rossmann-fold domains"/>
    <property type="match status" value="1"/>
</dbReference>
<gene>
    <name evidence="13" type="primary">gap</name>
    <name evidence="13" type="ORF">HA254_00230</name>
</gene>
<dbReference type="GO" id="GO:0043891">
    <property type="term" value="F:glyceraldehyde-3-phosphate dehydrogenase [NAD(P)+] (phosphorylating) activity"/>
    <property type="evidence" value="ECO:0007669"/>
    <property type="project" value="UniProtKB-EC"/>
</dbReference>
<dbReference type="EC" id="1.2.1.59" evidence="2"/>
<name>A0A7J4IZ56_9ARCH</name>
<evidence type="ECO:0000313" key="14">
    <source>
        <dbReference type="Proteomes" id="UP000565078"/>
    </source>
</evidence>